<evidence type="ECO:0000313" key="5">
    <source>
        <dbReference type="EMBL" id="SDP36856.1"/>
    </source>
</evidence>
<keyword evidence="3" id="KW-0732">Signal</keyword>
<dbReference type="InterPro" id="IPR013783">
    <property type="entry name" value="Ig-like_fold"/>
</dbReference>
<dbReference type="EMBL" id="FNJB01000008">
    <property type="protein sequence ID" value="SDP36856.1"/>
    <property type="molecule type" value="Genomic_DNA"/>
</dbReference>
<feature type="compositionally biased region" description="Low complexity" evidence="2">
    <location>
        <begin position="524"/>
        <end position="536"/>
    </location>
</feature>
<dbReference type="GO" id="GO:0004252">
    <property type="term" value="F:serine-type endopeptidase activity"/>
    <property type="evidence" value="ECO:0007669"/>
    <property type="project" value="InterPro"/>
</dbReference>
<organism evidence="5 6">
    <name type="scientific">Actinokineospora alba</name>
    <dbReference type="NCBI Taxonomy" id="504798"/>
    <lineage>
        <taxon>Bacteria</taxon>
        <taxon>Bacillati</taxon>
        <taxon>Actinomycetota</taxon>
        <taxon>Actinomycetes</taxon>
        <taxon>Pseudonocardiales</taxon>
        <taxon>Pseudonocardiaceae</taxon>
        <taxon>Actinokineospora</taxon>
    </lineage>
</organism>
<dbReference type="GO" id="GO:0006508">
    <property type="term" value="P:proteolysis"/>
    <property type="evidence" value="ECO:0007669"/>
    <property type="project" value="InterPro"/>
</dbReference>
<evidence type="ECO:0000313" key="6">
    <source>
        <dbReference type="Proteomes" id="UP000199651"/>
    </source>
</evidence>
<dbReference type="Gene3D" id="2.60.40.10">
    <property type="entry name" value="Immunoglobulins"/>
    <property type="match status" value="3"/>
</dbReference>
<dbReference type="PROSITE" id="PS00135">
    <property type="entry name" value="TRYPSIN_SER"/>
    <property type="match status" value="1"/>
</dbReference>
<protein>
    <submittedName>
        <fullName evidence="5">Trypsin</fullName>
    </submittedName>
</protein>
<sequence>MALAAAAVLVPLGSSIANAAESAAGETAWASTFEGSSVGNPAPGSDAGAMFIGGTDATVSEYAPIIAGIRAGGVRPEGQTCTGELVAPRKILIAAHCADAQGEKSFVYGLNDLKEYKGGAGTGFQFAKAVTYKKHPKYVNFDQGFDVAVVTLDRDITPLNGTFAKFATSADKDVNLVGRKGLGFGYGKKDVNDDTKDVTLDKAELPIVQGGVNNECSGSGSVGSFNNATMICAGTATGRPVTVLPGDSGGPLLVDGKIYGLASWGKSTWDWWNVYARLNNEMGDWVATEVGPVTPTEPKVAVTPSTLSVKAGSYGSATVGTTAGSSGAESLKLSASGLPSGVQAVFQPTDVTAGNSAKVTFDAAASAPNGTYTVTVTGTNAAGKGYSSTVSLTITDGGTPTGDFKVSVDPTSLAVNPGEGAAAGLSTVAGSNGPEEVTLTAKGAPSGVTVAFSPSTVQTGDGAKVIIETTSSAAPGTYPIDLNATNAGGKTATATLSLTVKGGTPGDHAVALNPSSVSVNPGDGASTGLTTTAGSGGAEELTLSASGQPSGTTVTFQPTKVPAGDGSKVVVQTSASTPAGTHTITITATNAAGKTATAALSLTVNGQTTGFSLGASPSSVVVKQGANTTSTISTTAGSNGAETINLTASGQPSGVTASFSPSSVQTGSSSTLTLSATSSAAVGTYTVTVTGTNSSGKTATTTVSLKVESTTTPGGVTVTLSPSSGSQKQGGINEFYATALGGTGNLTFTASGAPAGTQVYFNPATVAQGGRSLIWVFTNFQTPAGTHPITITARSADGKTGSATYTLTVTSFSYTGNSAGRL</sequence>
<dbReference type="InterPro" id="IPR050430">
    <property type="entry name" value="Peptidase_S1"/>
</dbReference>
<dbReference type="PANTHER" id="PTHR24276">
    <property type="entry name" value="POLYSERASE-RELATED"/>
    <property type="match status" value="1"/>
</dbReference>
<dbReference type="InterPro" id="IPR001254">
    <property type="entry name" value="Trypsin_dom"/>
</dbReference>
<dbReference type="Proteomes" id="UP000199651">
    <property type="component" value="Unassembled WGS sequence"/>
</dbReference>
<dbReference type="SMART" id="SM00020">
    <property type="entry name" value="Tryp_SPc"/>
    <property type="match status" value="1"/>
</dbReference>
<dbReference type="InterPro" id="IPR033116">
    <property type="entry name" value="TRYPSIN_SER"/>
</dbReference>
<name>A0A1H0S6L1_9PSEU</name>
<dbReference type="Pfam" id="PF00089">
    <property type="entry name" value="Trypsin"/>
    <property type="match status" value="1"/>
</dbReference>
<dbReference type="SUPFAM" id="SSF50494">
    <property type="entry name" value="Trypsin-like serine proteases"/>
    <property type="match status" value="1"/>
</dbReference>
<feature type="signal peptide" evidence="3">
    <location>
        <begin position="1"/>
        <end position="19"/>
    </location>
</feature>
<keyword evidence="6" id="KW-1185">Reference proteome</keyword>
<feature type="region of interest" description="Disordered" evidence="2">
    <location>
        <begin position="516"/>
        <end position="536"/>
    </location>
</feature>
<dbReference type="Gene3D" id="2.60.120.260">
    <property type="entry name" value="Galactose-binding domain-like"/>
    <property type="match status" value="1"/>
</dbReference>
<evidence type="ECO:0000256" key="3">
    <source>
        <dbReference type="SAM" id="SignalP"/>
    </source>
</evidence>
<feature type="chain" id="PRO_5011776299" evidence="3">
    <location>
        <begin position="20"/>
        <end position="822"/>
    </location>
</feature>
<dbReference type="PROSITE" id="PS50240">
    <property type="entry name" value="TRYPSIN_DOM"/>
    <property type="match status" value="1"/>
</dbReference>
<dbReference type="Gene3D" id="2.40.10.10">
    <property type="entry name" value="Trypsin-like serine proteases"/>
    <property type="match status" value="2"/>
</dbReference>
<dbReference type="PANTHER" id="PTHR24276:SF98">
    <property type="entry name" value="FI18310P1-RELATED"/>
    <property type="match status" value="1"/>
</dbReference>
<dbReference type="OrthoDB" id="5243523at2"/>
<evidence type="ECO:0000256" key="2">
    <source>
        <dbReference type="SAM" id="MobiDB-lite"/>
    </source>
</evidence>
<feature type="domain" description="Peptidase S1" evidence="4">
    <location>
        <begin position="51"/>
        <end position="291"/>
    </location>
</feature>
<dbReference type="InterPro" id="IPR043504">
    <property type="entry name" value="Peptidase_S1_PA_chymotrypsin"/>
</dbReference>
<accession>A0A1H0S6L1</accession>
<dbReference type="GO" id="GO:0005975">
    <property type="term" value="P:carbohydrate metabolic process"/>
    <property type="evidence" value="ECO:0007669"/>
    <property type="project" value="UniProtKB-ARBA"/>
</dbReference>
<dbReference type="AlphaFoldDB" id="A0A1H0S6L1"/>
<dbReference type="InterPro" id="IPR022409">
    <property type="entry name" value="PKD/Chitinase_dom"/>
</dbReference>
<evidence type="ECO:0000259" key="4">
    <source>
        <dbReference type="PROSITE" id="PS50240"/>
    </source>
</evidence>
<reference evidence="6" key="1">
    <citation type="submission" date="2016-10" db="EMBL/GenBank/DDBJ databases">
        <authorList>
            <person name="Varghese N."/>
            <person name="Submissions S."/>
        </authorList>
    </citation>
    <scope>NUCLEOTIDE SEQUENCE [LARGE SCALE GENOMIC DNA]</scope>
    <source>
        <strain evidence="6">IBRC-M 10655</strain>
    </source>
</reference>
<feature type="region of interest" description="Disordered" evidence="2">
    <location>
        <begin position="649"/>
        <end position="668"/>
    </location>
</feature>
<dbReference type="InterPro" id="IPR009003">
    <property type="entry name" value="Peptidase_S1_PA"/>
</dbReference>
<dbReference type="SMART" id="SM00089">
    <property type="entry name" value="PKD"/>
    <property type="match status" value="3"/>
</dbReference>
<feature type="compositionally biased region" description="Low complexity" evidence="2">
    <location>
        <begin position="658"/>
        <end position="668"/>
    </location>
</feature>
<evidence type="ECO:0000256" key="1">
    <source>
        <dbReference type="ARBA" id="ARBA00023157"/>
    </source>
</evidence>
<gene>
    <name evidence="5" type="ORF">SAMN05192558_108285</name>
</gene>
<proteinExistence type="predicted"/>
<dbReference type="STRING" id="504798.SAMN05421871_105296"/>
<keyword evidence="1" id="KW-1015">Disulfide bond</keyword>